<dbReference type="Pfam" id="PF00730">
    <property type="entry name" value="HhH-GPD"/>
    <property type="match status" value="1"/>
</dbReference>
<dbReference type="PANTHER" id="PTHR43003">
    <property type="entry name" value="DNA-3-METHYLADENINE GLYCOSYLASE"/>
    <property type="match status" value="1"/>
</dbReference>
<dbReference type="CDD" id="cd00056">
    <property type="entry name" value="ENDO3c"/>
    <property type="match status" value="1"/>
</dbReference>
<dbReference type="SMART" id="SM01009">
    <property type="entry name" value="AlkA_N"/>
    <property type="match status" value="1"/>
</dbReference>
<evidence type="ECO:0000256" key="7">
    <source>
        <dbReference type="ARBA" id="ARBA00022763"/>
    </source>
</evidence>
<dbReference type="Pfam" id="PF12833">
    <property type="entry name" value="HTH_18"/>
    <property type="match status" value="1"/>
</dbReference>
<evidence type="ECO:0000256" key="10">
    <source>
        <dbReference type="ARBA" id="ARBA00023125"/>
    </source>
</evidence>
<evidence type="ECO:0000256" key="3">
    <source>
        <dbReference type="ARBA" id="ARBA00012000"/>
    </source>
</evidence>
<dbReference type="SMART" id="SM00342">
    <property type="entry name" value="HTH_ARAC"/>
    <property type="match status" value="1"/>
</dbReference>
<accession>A0ABY4SFT4</accession>
<proteinExistence type="predicted"/>
<keyword evidence="6" id="KW-0479">Metal-binding</keyword>
<sequence length="507" mass="54464">MVTATAPAADGLTDARYAALAARDARFDGRFFVGVTSTGIYCRPVCRVRLPQQRNCRFFPHAAAAEQAGFRPCLRCRPELAPGLSLTDSSQVLARHAAQAMVQAVHEGQPLSLPAVAARLGVTDRHLRRIFQEAHGVSPIDFITTQRLLLAKQLLTDTPLPVTQVALASGYASLRRFNAAFAERYRLSPSALRRERGDAAPEAAGITLKLAYRPPYDVAGMLAFFAQRAVPGVETVDVPALTLRRTLALPHGGGRLQGWISLRYRPERHEVQLSLAPTLVPAIGALLQRLRQALDLDADPAQIDPVMAGLPLPPVPGIRLAGSFDGFETAMRVVLGQQVTVAAARTLAGRVTERYGEPITTPFEDLTRLAPSAQAIAEADPAELGQLGIVRQRVRALQALAAEVHAGRITLHRGAPLAATLDALRALPGIGDWTAQLVALRVLAWPDAFPATDIGLLNALGTRDAKAVLAQAEAWRPWRAYAVMRLWQEQPTPKAPVAPAAPAGEPL</sequence>
<dbReference type="Gene3D" id="1.10.10.60">
    <property type="entry name" value="Homeodomain-like"/>
    <property type="match status" value="1"/>
</dbReference>
<dbReference type="InterPro" id="IPR010316">
    <property type="entry name" value="AlkA_N"/>
</dbReference>
<dbReference type="InterPro" id="IPR023170">
    <property type="entry name" value="HhH_base_excis_C"/>
</dbReference>
<comment type="catalytic activity">
    <reaction evidence="1">
        <text>Hydrolysis of alkylated DNA, releasing 3-methyladenine, 3-methylguanine, 7-methylguanine and 7-methyladenine.</text>
        <dbReference type="EC" id="3.2.2.21"/>
    </reaction>
</comment>
<dbReference type="SUPFAM" id="SSF46689">
    <property type="entry name" value="Homeodomain-like"/>
    <property type="match status" value="1"/>
</dbReference>
<dbReference type="Pfam" id="PF06029">
    <property type="entry name" value="AlkA_N"/>
    <property type="match status" value="1"/>
</dbReference>
<dbReference type="InterPro" id="IPR003265">
    <property type="entry name" value="HhH-GPD_domain"/>
</dbReference>
<protein>
    <recommendedName>
        <fullName evidence="3">DNA-3-methyladenine glycosylase II</fullName>
        <ecNumber evidence="3">3.2.2.21</ecNumber>
    </recommendedName>
</protein>
<keyword evidence="7" id="KW-0227">DNA damage</keyword>
<dbReference type="EC" id="3.2.2.21" evidence="3"/>
<evidence type="ECO:0000256" key="4">
    <source>
        <dbReference type="ARBA" id="ARBA00022603"/>
    </source>
</evidence>
<evidence type="ECO:0000313" key="16">
    <source>
        <dbReference type="Proteomes" id="UP001056201"/>
    </source>
</evidence>
<evidence type="ECO:0000256" key="2">
    <source>
        <dbReference type="ARBA" id="ARBA00001947"/>
    </source>
</evidence>
<dbReference type="PROSITE" id="PS01124">
    <property type="entry name" value="HTH_ARAC_FAMILY_2"/>
    <property type="match status" value="1"/>
</dbReference>
<dbReference type="PANTHER" id="PTHR43003:SF13">
    <property type="entry name" value="DNA-3-METHYLADENINE GLYCOSYLASE 2"/>
    <property type="match status" value="1"/>
</dbReference>
<dbReference type="EMBL" id="CP097636">
    <property type="protein sequence ID" value="URI10995.1"/>
    <property type="molecule type" value="Genomic_DNA"/>
</dbReference>
<evidence type="ECO:0000256" key="1">
    <source>
        <dbReference type="ARBA" id="ARBA00000086"/>
    </source>
</evidence>
<evidence type="ECO:0000256" key="9">
    <source>
        <dbReference type="ARBA" id="ARBA00023015"/>
    </source>
</evidence>
<keyword evidence="13" id="KW-0234">DNA repair</keyword>
<dbReference type="Pfam" id="PF02805">
    <property type="entry name" value="Ada_Zn_binding"/>
    <property type="match status" value="1"/>
</dbReference>
<dbReference type="InterPro" id="IPR051912">
    <property type="entry name" value="Alkylbase_DNA_Glycosylase/TA"/>
</dbReference>
<keyword evidence="5" id="KW-0808">Transferase</keyword>
<keyword evidence="8" id="KW-0862">Zinc</keyword>
<dbReference type="RefSeq" id="WP_250199198.1">
    <property type="nucleotide sequence ID" value="NZ_CP097636.1"/>
</dbReference>
<keyword evidence="16" id="KW-1185">Reference proteome</keyword>
<dbReference type="InterPro" id="IPR018062">
    <property type="entry name" value="HTH_AraC-typ_CS"/>
</dbReference>
<evidence type="ECO:0000256" key="5">
    <source>
        <dbReference type="ARBA" id="ARBA00022679"/>
    </source>
</evidence>
<dbReference type="InterPro" id="IPR035451">
    <property type="entry name" value="Ada-like_dom_sf"/>
</dbReference>
<keyword evidence="9" id="KW-0805">Transcription regulation</keyword>
<evidence type="ECO:0000313" key="15">
    <source>
        <dbReference type="EMBL" id="URI10995.1"/>
    </source>
</evidence>
<feature type="domain" description="HTH araC/xylS-type" evidence="14">
    <location>
        <begin position="95"/>
        <end position="195"/>
    </location>
</feature>
<dbReference type="SMART" id="SM00478">
    <property type="entry name" value="ENDO3c"/>
    <property type="match status" value="1"/>
</dbReference>
<dbReference type="InterPro" id="IPR009057">
    <property type="entry name" value="Homeodomain-like_sf"/>
</dbReference>
<evidence type="ECO:0000256" key="13">
    <source>
        <dbReference type="ARBA" id="ARBA00023204"/>
    </source>
</evidence>
<reference evidence="15" key="1">
    <citation type="submission" date="2022-05" db="EMBL/GenBank/DDBJ databases">
        <title>An RpoN-dependent PEP-CTERM gene is involved in floc formation of an Aquincola tertiaricarbonis strain.</title>
        <authorList>
            <person name="Qiu D."/>
            <person name="Xia M."/>
        </authorList>
    </citation>
    <scope>NUCLEOTIDE SEQUENCE</scope>
    <source>
        <strain evidence="15">RN12</strain>
    </source>
</reference>
<dbReference type="Gene3D" id="1.10.340.30">
    <property type="entry name" value="Hypothetical protein, domain 2"/>
    <property type="match status" value="1"/>
</dbReference>
<dbReference type="SUPFAM" id="SSF57884">
    <property type="entry name" value="Ada DNA repair protein, N-terminal domain (N-Ada 10)"/>
    <property type="match status" value="1"/>
</dbReference>
<organism evidence="15 16">
    <name type="scientific">Aquincola tertiaricarbonis</name>
    <dbReference type="NCBI Taxonomy" id="391953"/>
    <lineage>
        <taxon>Bacteria</taxon>
        <taxon>Pseudomonadati</taxon>
        <taxon>Pseudomonadota</taxon>
        <taxon>Betaproteobacteria</taxon>
        <taxon>Burkholderiales</taxon>
        <taxon>Sphaerotilaceae</taxon>
        <taxon>Aquincola</taxon>
    </lineage>
</organism>
<dbReference type="InterPro" id="IPR037046">
    <property type="entry name" value="AlkA_N_sf"/>
</dbReference>
<comment type="cofactor">
    <cofactor evidence="2">
        <name>Zn(2+)</name>
        <dbReference type="ChEBI" id="CHEBI:29105"/>
    </cofactor>
</comment>
<evidence type="ECO:0000256" key="11">
    <source>
        <dbReference type="ARBA" id="ARBA00023159"/>
    </source>
</evidence>
<dbReference type="Gene3D" id="3.40.10.10">
    <property type="entry name" value="DNA Methylphosphotriester Repair Domain"/>
    <property type="match status" value="1"/>
</dbReference>
<dbReference type="PROSITE" id="PS00041">
    <property type="entry name" value="HTH_ARAC_FAMILY_1"/>
    <property type="match status" value="1"/>
</dbReference>
<keyword evidence="11" id="KW-0010">Activator</keyword>
<evidence type="ECO:0000256" key="8">
    <source>
        <dbReference type="ARBA" id="ARBA00022833"/>
    </source>
</evidence>
<keyword evidence="12" id="KW-0804">Transcription</keyword>
<dbReference type="Proteomes" id="UP001056201">
    <property type="component" value="Chromosome 2"/>
</dbReference>
<dbReference type="InterPro" id="IPR004026">
    <property type="entry name" value="Ada_DNA_repair_Zn-bd"/>
</dbReference>
<dbReference type="Gene3D" id="3.30.310.20">
    <property type="entry name" value="DNA-3-methyladenine glycosylase AlkA, N-terminal domain"/>
    <property type="match status" value="1"/>
</dbReference>
<evidence type="ECO:0000256" key="12">
    <source>
        <dbReference type="ARBA" id="ARBA00023163"/>
    </source>
</evidence>
<gene>
    <name evidence="15" type="ORF">MW290_18670</name>
</gene>
<dbReference type="InterPro" id="IPR018060">
    <property type="entry name" value="HTH_AraC"/>
</dbReference>
<name>A0ABY4SFT4_AQUTE</name>
<evidence type="ECO:0000256" key="6">
    <source>
        <dbReference type="ARBA" id="ARBA00022723"/>
    </source>
</evidence>
<keyword evidence="4" id="KW-0489">Methyltransferase</keyword>
<evidence type="ECO:0000259" key="14">
    <source>
        <dbReference type="PROSITE" id="PS01124"/>
    </source>
</evidence>
<dbReference type="SUPFAM" id="SSF48150">
    <property type="entry name" value="DNA-glycosylase"/>
    <property type="match status" value="1"/>
</dbReference>
<keyword evidence="10" id="KW-0238">DNA-binding</keyword>
<dbReference type="SUPFAM" id="SSF55945">
    <property type="entry name" value="TATA-box binding protein-like"/>
    <property type="match status" value="1"/>
</dbReference>
<dbReference type="Gene3D" id="1.10.1670.10">
    <property type="entry name" value="Helix-hairpin-Helix base-excision DNA repair enzymes (C-terminal)"/>
    <property type="match status" value="1"/>
</dbReference>
<dbReference type="InterPro" id="IPR011257">
    <property type="entry name" value="DNA_glycosylase"/>
</dbReference>